<dbReference type="Pfam" id="PF01292">
    <property type="entry name" value="Ni_hydr_CYTB"/>
    <property type="match status" value="1"/>
</dbReference>
<sequence length="188" mass="21589">MLSLYGFHSGRAMGNKYSGLQIGIHWLVFFLVIVAYAAMELRGFAPRSYRPWFNMTHVSCGITILLLMVARLFIRLKYPTPPIVPRPKPMMTGMAHLGHLVIYLLFIALPVIGLVMMYNRGNPWVAFGITMPHAAEANFERVDMLKSWHVTLANLGYFVIGLHAIAALMHHYFWKDNTLLRMMPRKRD</sequence>
<keyword evidence="8" id="KW-0249">Electron transport</keyword>
<evidence type="ECO:0000256" key="11">
    <source>
        <dbReference type="ARBA" id="ARBA00023136"/>
    </source>
</evidence>
<feature type="transmembrane region" description="Helical" evidence="13">
    <location>
        <begin position="95"/>
        <end position="118"/>
    </location>
</feature>
<evidence type="ECO:0000313" key="16">
    <source>
        <dbReference type="Proteomes" id="UP000008978"/>
    </source>
</evidence>
<accession>E8XJW9</accession>
<comment type="subcellular location">
    <subcellularLocation>
        <location evidence="2">Cell membrane</location>
        <topology evidence="2">Multi-pass membrane protein</topology>
    </subcellularLocation>
</comment>
<keyword evidence="9 13" id="KW-1133">Transmembrane helix</keyword>
<dbReference type="InterPro" id="IPR011577">
    <property type="entry name" value="Cyt_b561_bac/Ni-Hgenase"/>
</dbReference>
<dbReference type="GO" id="GO:0022904">
    <property type="term" value="P:respiratory electron transport chain"/>
    <property type="evidence" value="ECO:0007669"/>
    <property type="project" value="InterPro"/>
</dbReference>
<dbReference type="InterPro" id="IPR016174">
    <property type="entry name" value="Di-haem_cyt_TM"/>
</dbReference>
<feature type="domain" description="Cytochrome b561 bacterial/Ni-hydrogenase" evidence="14">
    <location>
        <begin position="17"/>
        <end position="184"/>
    </location>
</feature>
<feature type="transmembrane region" description="Helical" evidence="13">
    <location>
        <begin position="20"/>
        <end position="39"/>
    </location>
</feature>
<evidence type="ECO:0000259" key="14">
    <source>
        <dbReference type="Pfam" id="PF01292"/>
    </source>
</evidence>
<dbReference type="GO" id="GO:0005886">
    <property type="term" value="C:plasma membrane"/>
    <property type="evidence" value="ECO:0007669"/>
    <property type="project" value="UniProtKB-SubCell"/>
</dbReference>
<keyword evidence="10" id="KW-0408">Iron</keyword>
<evidence type="ECO:0000256" key="10">
    <source>
        <dbReference type="ARBA" id="ARBA00023004"/>
    </source>
</evidence>
<dbReference type="EMBL" id="CP002487">
    <property type="protein sequence ID" value="ADX17338.1"/>
    <property type="molecule type" value="Genomic_DNA"/>
</dbReference>
<keyword evidence="4" id="KW-1003">Cell membrane</keyword>
<protein>
    <submittedName>
        <fullName evidence="15">Cytochrome b561</fullName>
    </submittedName>
</protein>
<keyword evidence="3" id="KW-0813">Transport</keyword>
<dbReference type="PANTHER" id="PTHR30529:SF4">
    <property type="entry name" value="SUPEROXIDE OXIDASE CYBB"/>
    <property type="match status" value="1"/>
</dbReference>
<organism evidence="15 16">
    <name type="scientific">Salmonella typhimurium (strain 4/74)</name>
    <dbReference type="NCBI Taxonomy" id="909946"/>
    <lineage>
        <taxon>Bacteria</taxon>
        <taxon>Pseudomonadati</taxon>
        <taxon>Pseudomonadota</taxon>
        <taxon>Gammaproteobacteria</taxon>
        <taxon>Enterobacterales</taxon>
        <taxon>Enterobacteriaceae</taxon>
        <taxon>Salmonella</taxon>
    </lineage>
</organism>
<evidence type="ECO:0000256" key="2">
    <source>
        <dbReference type="ARBA" id="ARBA00004651"/>
    </source>
</evidence>
<evidence type="ECO:0000256" key="3">
    <source>
        <dbReference type="ARBA" id="ARBA00022448"/>
    </source>
</evidence>
<dbReference type="NCBIfam" id="NF008566">
    <property type="entry name" value="PRK11513.1"/>
    <property type="match status" value="1"/>
</dbReference>
<dbReference type="PATRIC" id="fig|909946.3.peg.1690"/>
<proteinExistence type="inferred from homology"/>
<comment type="cofactor">
    <cofactor evidence="1">
        <name>heme b</name>
        <dbReference type="ChEBI" id="CHEBI:60344"/>
    </cofactor>
</comment>
<keyword evidence="5" id="KW-0349">Heme</keyword>
<dbReference type="HOGENOM" id="CLU_095321_3_0_6"/>
<evidence type="ECO:0000256" key="7">
    <source>
        <dbReference type="ARBA" id="ARBA00022723"/>
    </source>
</evidence>
<dbReference type="AlphaFoldDB" id="E8XJW9"/>
<keyword evidence="7" id="KW-0479">Metal-binding</keyword>
<evidence type="ECO:0000256" key="6">
    <source>
        <dbReference type="ARBA" id="ARBA00022692"/>
    </source>
</evidence>
<dbReference type="PANTHER" id="PTHR30529">
    <property type="entry name" value="CYTOCHROME B561"/>
    <property type="match status" value="1"/>
</dbReference>
<feature type="transmembrane region" description="Helical" evidence="13">
    <location>
        <begin position="155"/>
        <end position="174"/>
    </location>
</feature>
<dbReference type="GO" id="GO:0046872">
    <property type="term" value="F:metal ion binding"/>
    <property type="evidence" value="ECO:0007669"/>
    <property type="project" value="UniProtKB-KW"/>
</dbReference>
<comment type="similarity">
    <text evidence="12">Belongs to the cytochrome b561 family.</text>
</comment>
<evidence type="ECO:0000256" key="4">
    <source>
        <dbReference type="ARBA" id="ARBA00022475"/>
    </source>
</evidence>
<keyword evidence="6 13" id="KW-0812">Transmembrane</keyword>
<evidence type="ECO:0000256" key="13">
    <source>
        <dbReference type="SAM" id="Phobius"/>
    </source>
</evidence>
<evidence type="ECO:0000256" key="9">
    <source>
        <dbReference type="ARBA" id="ARBA00022989"/>
    </source>
</evidence>
<gene>
    <name evidence="15" type="primary">cybB</name>
    <name evidence="15" type="ordered locus">STM474_1651</name>
</gene>
<evidence type="ECO:0000256" key="1">
    <source>
        <dbReference type="ARBA" id="ARBA00001970"/>
    </source>
</evidence>
<dbReference type="Proteomes" id="UP000008978">
    <property type="component" value="Chromosome"/>
</dbReference>
<dbReference type="SUPFAM" id="SSF81342">
    <property type="entry name" value="Transmembrane di-heme cytochromes"/>
    <property type="match status" value="1"/>
</dbReference>
<dbReference type="InterPro" id="IPR052168">
    <property type="entry name" value="Cytochrome_b561_oxidase"/>
</dbReference>
<evidence type="ECO:0000256" key="5">
    <source>
        <dbReference type="ARBA" id="ARBA00022617"/>
    </source>
</evidence>
<evidence type="ECO:0000313" key="15">
    <source>
        <dbReference type="EMBL" id="ADX17338.1"/>
    </source>
</evidence>
<dbReference type="GO" id="GO:0009055">
    <property type="term" value="F:electron transfer activity"/>
    <property type="evidence" value="ECO:0007669"/>
    <property type="project" value="InterPro"/>
</dbReference>
<keyword evidence="11 13" id="KW-0472">Membrane</keyword>
<reference evidence="15 16" key="1">
    <citation type="journal article" date="2011" name="J. Bacteriol.">
        <title>Genome sequences of Salmonella enterica serovar typhimurium, Choleraesuis, Dublin, and Gallinarum strains of well- defined virulence in food-producing animals.</title>
        <authorList>
            <person name="Richardson E.J."/>
            <person name="Limaye B."/>
            <person name="Inamdar H."/>
            <person name="Datta A."/>
            <person name="Manjari K.S."/>
            <person name="Pullinger G.D."/>
            <person name="Thomson N.R."/>
            <person name="Joshi R.R."/>
            <person name="Watson M."/>
            <person name="Stevens M.P."/>
        </authorList>
    </citation>
    <scope>NUCLEOTIDE SEQUENCE [LARGE SCALE GENOMIC DNA]</scope>
    <source>
        <strain evidence="16">4/74</strain>
    </source>
</reference>
<evidence type="ECO:0000256" key="12">
    <source>
        <dbReference type="ARBA" id="ARBA00037975"/>
    </source>
</evidence>
<dbReference type="GO" id="GO:0020037">
    <property type="term" value="F:heme binding"/>
    <property type="evidence" value="ECO:0007669"/>
    <property type="project" value="TreeGrafter"/>
</dbReference>
<feature type="transmembrane region" description="Helical" evidence="13">
    <location>
        <begin position="51"/>
        <end position="74"/>
    </location>
</feature>
<name>E8XJW9_SALT4</name>
<dbReference type="KEGG" id="seb:STM474_1651"/>
<evidence type="ECO:0000256" key="8">
    <source>
        <dbReference type="ARBA" id="ARBA00022982"/>
    </source>
</evidence>